<keyword evidence="2" id="KW-0732">Signal</keyword>
<keyword evidence="4" id="KW-1185">Reference proteome</keyword>
<accession>A0AAE3EA12</accession>
<dbReference type="Proteomes" id="UP001198182">
    <property type="component" value="Unassembled WGS sequence"/>
</dbReference>
<feature type="signal peptide" evidence="2">
    <location>
        <begin position="1"/>
        <end position="19"/>
    </location>
</feature>
<proteinExistence type="predicted"/>
<sequence length="322" mass="33978">MKKKTWMIGLAGAVILAAAAGSCSSGSTETKSVTAATTAAAAESEAGAGAESAAAGDTNSLETAETSAENAKSDGTVSIEPQVLLDQNDVVITAQEYVTDSIWGDGIKVLIENNGSQDVGISTNELIVNDYMISGLFSSTVAAGKKANDVVYLSSSELEAAGIDTVGKIEIYFHAFDSNSYQTLWDADGVEIRTSAYDSMDTTPNDAGVELYNQDGIRIVGKTVDENSFWGTAILLYVENTTERNVGVSVDDMSVNGFMMNPFFATTVYAGKKAIDDIALLSSDLEANGIESIETVELKFHIYDADTYETITDSDPITFAAE</sequence>
<feature type="region of interest" description="Disordered" evidence="1">
    <location>
        <begin position="47"/>
        <end position="75"/>
    </location>
</feature>
<organism evidence="3 4">
    <name type="scientific">Hominifimenecus microfluidus</name>
    <dbReference type="NCBI Taxonomy" id="2885348"/>
    <lineage>
        <taxon>Bacteria</taxon>
        <taxon>Bacillati</taxon>
        <taxon>Bacillota</taxon>
        <taxon>Clostridia</taxon>
        <taxon>Lachnospirales</taxon>
        <taxon>Lachnospiraceae</taxon>
        <taxon>Hominifimenecus</taxon>
    </lineage>
</organism>
<feature type="chain" id="PRO_5041972540" evidence="2">
    <location>
        <begin position="20"/>
        <end position="322"/>
    </location>
</feature>
<feature type="compositionally biased region" description="Polar residues" evidence="1">
    <location>
        <begin position="57"/>
        <end position="75"/>
    </location>
</feature>
<gene>
    <name evidence="3" type="ORF">LKD81_10140</name>
</gene>
<evidence type="ECO:0000256" key="1">
    <source>
        <dbReference type="SAM" id="MobiDB-lite"/>
    </source>
</evidence>
<evidence type="ECO:0000313" key="3">
    <source>
        <dbReference type="EMBL" id="MCC2231351.1"/>
    </source>
</evidence>
<dbReference type="EMBL" id="JAJEQR010000027">
    <property type="protein sequence ID" value="MCC2231351.1"/>
    <property type="molecule type" value="Genomic_DNA"/>
</dbReference>
<feature type="compositionally biased region" description="Low complexity" evidence="1">
    <location>
        <begin position="47"/>
        <end position="56"/>
    </location>
</feature>
<protein>
    <submittedName>
        <fullName evidence="3">Uncharacterized protein</fullName>
    </submittedName>
</protein>
<dbReference type="RefSeq" id="WP_308453870.1">
    <property type="nucleotide sequence ID" value="NZ_JAJEQR010000027.1"/>
</dbReference>
<reference evidence="3" key="1">
    <citation type="submission" date="2021-10" db="EMBL/GenBank/DDBJ databases">
        <title>Anaerobic single-cell dispensing facilitates the cultivation of human gut bacteria.</title>
        <authorList>
            <person name="Afrizal A."/>
        </authorList>
    </citation>
    <scope>NUCLEOTIDE SEQUENCE</scope>
    <source>
        <strain evidence="3">CLA-AA-H215</strain>
    </source>
</reference>
<dbReference type="PROSITE" id="PS51257">
    <property type="entry name" value="PROKAR_LIPOPROTEIN"/>
    <property type="match status" value="1"/>
</dbReference>
<evidence type="ECO:0000313" key="4">
    <source>
        <dbReference type="Proteomes" id="UP001198182"/>
    </source>
</evidence>
<evidence type="ECO:0000256" key="2">
    <source>
        <dbReference type="SAM" id="SignalP"/>
    </source>
</evidence>
<name>A0AAE3EA12_9FIRM</name>
<comment type="caution">
    <text evidence="3">The sequence shown here is derived from an EMBL/GenBank/DDBJ whole genome shotgun (WGS) entry which is preliminary data.</text>
</comment>
<dbReference type="AlphaFoldDB" id="A0AAE3EA12"/>